<dbReference type="KEGG" id="ptp:RCA23_c15550"/>
<dbReference type="EMBL" id="CP003984">
    <property type="protein sequence ID" value="AII87092.1"/>
    <property type="molecule type" value="Genomic_DNA"/>
</dbReference>
<dbReference type="InterPro" id="IPR020904">
    <property type="entry name" value="Sc_DH/Rdtase_CS"/>
</dbReference>
<dbReference type="CDD" id="cd05233">
    <property type="entry name" value="SDR_c"/>
    <property type="match status" value="1"/>
</dbReference>
<sequence>MSSNCFSDGLQNERLARGKGLHIGRQEDMFTPDQDRKEPQMREKFANYPSLSGKTVFVTGGASGIGAEIVTAFAKQGAKVGFVDMDVAGSEALLAKLEGTHGFAPCDLRDIEALKAAFAQLVEALGPAEILVNNAARDDRHDWREVTPEYWDERQNNNLRHMFFAIQAVADGMIAAGGGSIINMGSNSWWEAGGGFPAYTTAKAAVHGLTRTMARDLGDHRIRVNTVVPGWIMTERQKQLWVTPEALAKQIDRQCLPDPIDPVYVARMVLFLASDDSAACSAQNFMVEGGSI</sequence>
<dbReference type="InterPro" id="IPR036291">
    <property type="entry name" value="NAD(P)-bd_dom_sf"/>
</dbReference>
<organism evidence="3 4">
    <name type="scientific">Planktomarina temperata RCA23</name>
    <dbReference type="NCBI Taxonomy" id="666509"/>
    <lineage>
        <taxon>Bacteria</taxon>
        <taxon>Pseudomonadati</taxon>
        <taxon>Pseudomonadota</taxon>
        <taxon>Alphaproteobacteria</taxon>
        <taxon>Rhodobacterales</taxon>
        <taxon>Paracoccaceae</taxon>
        <taxon>Planktomarina</taxon>
    </lineage>
</organism>
<gene>
    <name evidence="3" type="ORF">RCA23_c15550</name>
</gene>
<dbReference type="PRINTS" id="PR00080">
    <property type="entry name" value="SDRFAMILY"/>
</dbReference>
<comment type="similarity">
    <text evidence="1">Belongs to the short-chain dehydrogenases/reductases (SDR) family.</text>
</comment>
<dbReference type="PRINTS" id="PR00081">
    <property type="entry name" value="GDHRDH"/>
</dbReference>
<dbReference type="Gene3D" id="3.40.50.720">
    <property type="entry name" value="NAD(P)-binding Rossmann-like Domain"/>
    <property type="match status" value="1"/>
</dbReference>
<evidence type="ECO:0000256" key="1">
    <source>
        <dbReference type="ARBA" id="ARBA00006484"/>
    </source>
</evidence>
<dbReference type="Proteomes" id="UP000028680">
    <property type="component" value="Chromosome"/>
</dbReference>
<dbReference type="GO" id="GO:0016616">
    <property type="term" value="F:oxidoreductase activity, acting on the CH-OH group of donors, NAD or NADP as acceptor"/>
    <property type="evidence" value="ECO:0007669"/>
    <property type="project" value="TreeGrafter"/>
</dbReference>
<reference evidence="3 4" key="1">
    <citation type="journal article" date="2014" name="ISME J.">
        <title>Adaptation of an abundant Roseobacter RCA organism to pelagic systems revealed by genomic and transcriptomic analyses.</title>
        <authorList>
            <person name="Voget S."/>
            <person name="Wemheuer B."/>
            <person name="Brinkhoff T."/>
            <person name="Vollmers J."/>
            <person name="Dietrich S."/>
            <person name="Giebel H.A."/>
            <person name="Beardsley C."/>
            <person name="Sardemann C."/>
            <person name="Bakenhus I."/>
            <person name="Billerbeck S."/>
            <person name="Daniel R."/>
            <person name="Simon M."/>
        </authorList>
    </citation>
    <scope>NUCLEOTIDE SEQUENCE [LARGE SCALE GENOMIC DNA]</scope>
    <source>
        <strain evidence="3 4">RCA23</strain>
    </source>
</reference>
<name>A0AAN0RJ66_9RHOB</name>
<evidence type="ECO:0000313" key="4">
    <source>
        <dbReference type="Proteomes" id="UP000028680"/>
    </source>
</evidence>
<evidence type="ECO:0000256" key="2">
    <source>
        <dbReference type="ARBA" id="ARBA00023002"/>
    </source>
</evidence>
<dbReference type="PANTHER" id="PTHR42760:SF133">
    <property type="entry name" value="3-OXOACYL-[ACYL-CARRIER-PROTEIN] REDUCTASE"/>
    <property type="match status" value="1"/>
</dbReference>
<keyword evidence="2" id="KW-0560">Oxidoreductase</keyword>
<dbReference type="SUPFAM" id="SSF51735">
    <property type="entry name" value="NAD(P)-binding Rossmann-fold domains"/>
    <property type="match status" value="1"/>
</dbReference>
<dbReference type="PANTHER" id="PTHR42760">
    <property type="entry name" value="SHORT-CHAIN DEHYDROGENASES/REDUCTASES FAMILY MEMBER"/>
    <property type="match status" value="1"/>
</dbReference>
<dbReference type="AlphaFoldDB" id="A0AAN0RJ66"/>
<protein>
    <submittedName>
        <fullName evidence="3">Short-chain dehydrogenase/reductase SDR</fullName>
    </submittedName>
</protein>
<keyword evidence="4" id="KW-1185">Reference proteome</keyword>
<evidence type="ECO:0000313" key="3">
    <source>
        <dbReference type="EMBL" id="AII87092.1"/>
    </source>
</evidence>
<dbReference type="FunFam" id="3.40.50.720:FF:000084">
    <property type="entry name" value="Short-chain dehydrogenase reductase"/>
    <property type="match status" value="1"/>
</dbReference>
<dbReference type="PROSITE" id="PS00061">
    <property type="entry name" value="ADH_SHORT"/>
    <property type="match status" value="1"/>
</dbReference>
<dbReference type="InterPro" id="IPR002347">
    <property type="entry name" value="SDR_fam"/>
</dbReference>
<accession>A0AAN0RJ66</accession>
<proteinExistence type="inferred from homology"/>
<dbReference type="Pfam" id="PF13561">
    <property type="entry name" value="adh_short_C2"/>
    <property type="match status" value="1"/>
</dbReference>